<dbReference type="InterPro" id="IPR003599">
    <property type="entry name" value="Ig_sub"/>
</dbReference>
<dbReference type="RefSeq" id="XP_026119994.1">
    <property type="nucleotide sequence ID" value="XM_026264209.1"/>
</dbReference>
<evidence type="ECO:0000313" key="5">
    <source>
        <dbReference type="Proteomes" id="UP000515129"/>
    </source>
</evidence>
<protein>
    <submittedName>
        <fullName evidence="6">Uncharacterized protein LOC113099123</fullName>
    </submittedName>
</protein>
<evidence type="ECO:0000256" key="1">
    <source>
        <dbReference type="SAM" id="MobiDB-lite"/>
    </source>
</evidence>
<dbReference type="PANTHER" id="PTHR21063:SF4">
    <property type="entry name" value="CD48 ANTIGEN-RELATED"/>
    <property type="match status" value="1"/>
</dbReference>
<dbReference type="GeneID" id="113099123"/>
<feature type="signal peptide" evidence="3">
    <location>
        <begin position="1"/>
        <end position="19"/>
    </location>
</feature>
<dbReference type="Gene3D" id="2.60.40.10">
    <property type="entry name" value="Immunoglobulins"/>
    <property type="match status" value="2"/>
</dbReference>
<keyword evidence="3" id="KW-0732">Signal</keyword>
<keyword evidence="2" id="KW-0472">Membrane</keyword>
<accession>A0A6P6PH34</accession>
<feature type="chain" id="PRO_5027695706" evidence="3">
    <location>
        <begin position="20"/>
        <end position="292"/>
    </location>
</feature>
<dbReference type="SMART" id="SM00409">
    <property type="entry name" value="IG"/>
    <property type="match status" value="2"/>
</dbReference>
<dbReference type="PANTHER" id="PTHR21063">
    <property type="entry name" value="LFA-3"/>
    <property type="match status" value="1"/>
</dbReference>
<feature type="transmembrane region" description="Helical" evidence="2">
    <location>
        <begin position="240"/>
        <end position="262"/>
    </location>
</feature>
<reference evidence="6" key="1">
    <citation type="submission" date="2025-08" db="UniProtKB">
        <authorList>
            <consortium name="RefSeq"/>
        </authorList>
    </citation>
    <scope>IDENTIFICATION</scope>
    <source>
        <strain evidence="6">Wakin</strain>
        <tissue evidence="6">Muscle</tissue>
    </source>
</reference>
<feature type="domain" description="Immunoglobulin" evidence="4">
    <location>
        <begin position="24"/>
        <end position="124"/>
    </location>
</feature>
<keyword evidence="2" id="KW-0812">Transmembrane</keyword>
<proteinExistence type="predicted"/>
<evidence type="ECO:0000313" key="6">
    <source>
        <dbReference type="RefSeq" id="XP_026119994.1"/>
    </source>
</evidence>
<dbReference type="Proteomes" id="UP000515129">
    <property type="component" value="Unplaced"/>
</dbReference>
<dbReference type="AlphaFoldDB" id="A0A6P6PH34"/>
<dbReference type="SUPFAM" id="SSF48726">
    <property type="entry name" value="Immunoglobulin"/>
    <property type="match status" value="2"/>
</dbReference>
<evidence type="ECO:0000259" key="4">
    <source>
        <dbReference type="SMART" id="SM00409"/>
    </source>
</evidence>
<dbReference type="OrthoDB" id="9835793at2759"/>
<dbReference type="KEGG" id="caua:113099123"/>
<dbReference type="InterPro" id="IPR013783">
    <property type="entry name" value="Ig-like_fold"/>
</dbReference>
<evidence type="ECO:0000256" key="2">
    <source>
        <dbReference type="SAM" id="Phobius"/>
    </source>
</evidence>
<sequence>MRNRSFFWGVLLLIEGTFGVEKYDVTMTVMEGDSVTLNPGETKIPEDDTIQWWFGNKIIARMNKGANIISTSEGDYAGFKDRLKLNDQTGSLTITDTRTTDSGNYKLIIKSTAETFEIFKVTVRGVVKYVTIMTVMEGDSVTLNPGDTKIPEDDTIQWLYGNKIIAYMNKGANIISTSEGDYAGFKDRLKLNDQTGSLTITDTRTTDSGEYKLLIKSTIETYVTFKVTVREQDTTDRKTLIGIIVVLVLLLLVGAIAGFVIYRKKGTQPGSYRATAGEQNGSAKESGETEVL</sequence>
<dbReference type="InterPro" id="IPR036179">
    <property type="entry name" value="Ig-like_dom_sf"/>
</dbReference>
<gene>
    <name evidence="6" type="primary">LOC113099123</name>
</gene>
<feature type="domain" description="Immunoglobulin" evidence="4">
    <location>
        <begin position="130"/>
        <end position="230"/>
    </location>
</feature>
<evidence type="ECO:0000256" key="3">
    <source>
        <dbReference type="SAM" id="SignalP"/>
    </source>
</evidence>
<feature type="region of interest" description="Disordered" evidence="1">
    <location>
        <begin position="269"/>
        <end position="292"/>
    </location>
</feature>
<name>A0A6P6PH34_CARAU</name>
<keyword evidence="5" id="KW-1185">Reference proteome</keyword>
<keyword evidence="2" id="KW-1133">Transmembrane helix</keyword>
<organism evidence="5 6">
    <name type="scientific">Carassius auratus</name>
    <name type="common">Goldfish</name>
    <dbReference type="NCBI Taxonomy" id="7957"/>
    <lineage>
        <taxon>Eukaryota</taxon>
        <taxon>Metazoa</taxon>
        <taxon>Chordata</taxon>
        <taxon>Craniata</taxon>
        <taxon>Vertebrata</taxon>
        <taxon>Euteleostomi</taxon>
        <taxon>Actinopterygii</taxon>
        <taxon>Neopterygii</taxon>
        <taxon>Teleostei</taxon>
        <taxon>Ostariophysi</taxon>
        <taxon>Cypriniformes</taxon>
        <taxon>Cyprinidae</taxon>
        <taxon>Cyprininae</taxon>
        <taxon>Carassius</taxon>
    </lineage>
</organism>